<dbReference type="Proteomes" id="UP000598174">
    <property type="component" value="Unassembled WGS sequence"/>
</dbReference>
<evidence type="ECO:0000256" key="1">
    <source>
        <dbReference type="ARBA" id="ARBA00022448"/>
    </source>
</evidence>
<dbReference type="AlphaFoldDB" id="A0A919IYQ6"/>
<keyword evidence="1" id="KW-0813">Transport</keyword>
<keyword evidence="9" id="KW-1185">Reference proteome</keyword>
<dbReference type="SUPFAM" id="SSF50331">
    <property type="entry name" value="MOP-like"/>
    <property type="match status" value="1"/>
</dbReference>
<dbReference type="EMBL" id="BOMM01000016">
    <property type="protein sequence ID" value="GIE10673.1"/>
    <property type="molecule type" value="Genomic_DNA"/>
</dbReference>
<dbReference type="NCBIfam" id="NF008653">
    <property type="entry name" value="PRK11650.1"/>
    <property type="match status" value="1"/>
</dbReference>
<evidence type="ECO:0000256" key="3">
    <source>
        <dbReference type="ARBA" id="ARBA00022741"/>
    </source>
</evidence>
<dbReference type="CDD" id="cd03301">
    <property type="entry name" value="ABC_MalK_N"/>
    <property type="match status" value="1"/>
</dbReference>
<dbReference type="InterPro" id="IPR003593">
    <property type="entry name" value="AAA+_ATPase"/>
</dbReference>
<dbReference type="Gene3D" id="3.40.50.300">
    <property type="entry name" value="P-loop containing nucleotide triphosphate hydrolases"/>
    <property type="match status" value="1"/>
</dbReference>
<keyword evidence="5" id="KW-1278">Translocase</keyword>
<dbReference type="InterPro" id="IPR027417">
    <property type="entry name" value="P-loop_NTPase"/>
</dbReference>
<evidence type="ECO:0000256" key="2">
    <source>
        <dbReference type="ARBA" id="ARBA00022475"/>
    </source>
</evidence>
<feature type="domain" description="ABC transporter" evidence="7">
    <location>
        <begin position="4"/>
        <end position="235"/>
    </location>
</feature>
<dbReference type="GO" id="GO:0055052">
    <property type="term" value="C:ATP-binding cassette (ABC) transporter complex, substrate-binding subunit-containing"/>
    <property type="evidence" value="ECO:0007669"/>
    <property type="project" value="TreeGrafter"/>
</dbReference>
<dbReference type="InterPro" id="IPR012340">
    <property type="entry name" value="NA-bd_OB-fold"/>
</dbReference>
<dbReference type="SMART" id="SM00382">
    <property type="entry name" value="AAA"/>
    <property type="match status" value="1"/>
</dbReference>
<keyword evidence="4 8" id="KW-0067">ATP-binding</keyword>
<evidence type="ECO:0000256" key="6">
    <source>
        <dbReference type="ARBA" id="ARBA00023136"/>
    </source>
</evidence>
<organism evidence="8 9">
    <name type="scientific">Paractinoplanes ferrugineus</name>
    <dbReference type="NCBI Taxonomy" id="113564"/>
    <lineage>
        <taxon>Bacteria</taxon>
        <taxon>Bacillati</taxon>
        <taxon>Actinomycetota</taxon>
        <taxon>Actinomycetes</taxon>
        <taxon>Micromonosporales</taxon>
        <taxon>Micromonosporaceae</taxon>
        <taxon>Paractinoplanes</taxon>
    </lineage>
</organism>
<gene>
    <name evidence="8" type="ORF">Afe05nite_25130</name>
</gene>
<evidence type="ECO:0000259" key="7">
    <source>
        <dbReference type="PROSITE" id="PS50893"/>
    </source>
</evidence>
<dbReference type="Gene3D" id="2.40.50.100">
    <property type="match status" value="1"/>
</dbReference>
<dbReference type="InterPro" id="IPR040582">
    <property type="entry name" value="OB_MalK-like"/>
</dbReference>
<accession>A0A919IYQ6</accession>
<dbReference type="Pfam" id="PF17912">
    <property type="entry name" value="OB_MalK"/>
    <property type="match status" value="1"/>
</dbReference>
<dbReference type="InterPro" id="IPR008995">
    <property type="entry name" value="Mo/tungstate-bd_C_term_dom"/>
</dbReference>
<dbReference type="PROSITE" id="PS00211">
    <property type="entry name" value="ABC_TRANSPORTER_1"/>
    <property type="match status" value="1"/>
</dbReference>
<sequence length="403" mass="43998">MADIVLDKVSKKYPDGTVAVHDVDLEIADGEFIILVGPSGCGKSTTLNMIAGLEDISSGELRIGGERVNDRAPKDRDIAMVFQSYALYPNMTVRENMAFPLRLAKMDRKVVDEKVGEAARVLELTDYLDRRPANLSGGQRQRVAMGRAIVRSPKAFLMDEPLSNLDAKLRVQMRTQVSRLQKQLGTTTVYVTHDQTEAMTLGDRVVVMRGGYIQQVGDPQTLYDQPRNLFVAGFIGSPAMNFLPAEAEESLLRTPLGDLPLTDRLRASLARTGPAGGARQLIVGVRPEHFEDAALVEDSQRPKGFEFTAPVDLVESMGSDKYVYFTVEGQRASAADLEDLAADAGGADLPPQDSLVTRLSAESRVRGGADAKVWMNLDKLHLFDPSDGRNITLTEDKPGAHAD</sequence>
<dbReference type="PANTHER" id="PTHR43875:SF15">
    <property type="entry name" value="TREHALOSE IMPORT ATP-BINDING PROTEIN SUGC"/>
    <property type="match status" value="1"/>
</dbReference>
<dbReference type="InterPro" id="IPR047641">
    <property type="entry name" value="ABC_transpr_MalK/UgpC-like"/>
</dbReference>
<keyword evidence="6" id="KW-0472">Membrane</keyword>
<evidence type="ECO:0000313" key="8">
    <source>
        <dbReference type="EMBL" id="GIE10673.1"/>
    </source>
</evidence>
<dbReference type="Pfam" id="PF00005">
    <property type="entry name" value="ABC_tran"/>
    <property type="match status" value="1"/>
</dbReference>
<dbReference type="PANTHER" id="PTHR43875">
    <property type="entry name" value="MALTODEXTRIN IMPORT ATP-BINDING PROTEIN MSMX"/>
    <property type="match status" value="1"/>
</dbReference>
<comment type="caution">
    <text evidence="8">The sequence shown here is derived from an EMBL/GenBank/DDBJ whole genome shotgun (WGS) entry which is preliminary data.</text>
</comment>
<dbReference type="InterPro" id="IPR017871">
    <property type="entry name" value="ABC_transporter-like_CS"/>
</dbReference>
<dbReference type="PROSITE" id="PS50893">
    <property type="entry name" value="ABC_TRANSPORTER_2"/>
    <property type="match status" value="1"/>
</dbReference>
<dbReference type="GO" id="GO:0005524">
    <property type="term" value="F:ATP binding"/>
    <property type="evidence" value="ECO:0007669"/>
    <property type="project" value="UniProtKB-KW"/>
</dbReference>
<evidence type="ECO:0000256" key="4">
    <source>
        <dbReference type="ARBA" id="ARBA00022840"/>
    </source>
</evidence>
<dbReference type="GO" id="GO:0008643">
    <property type="term" value="P:carbohydrate transport"/>
    <property type="evidence" value="ECO:0007669"/>
    <property type="project" value="InterPro"/>
</dbReference>
<dbReference type="RefSeq" id="WP_203817198.1">
    <property type="nucleotide sequence ID" value="NZ_BAAABP010000071.1"/>
</dbReference>
<dbReference type="InterPro" id="IPR015855">
    <property type="entry name" value="ABC_transpr_MalK-like"/>
</dbReference>
<proteinExistence type="predicted"/>
<keyword evidence="2" id="KW-1003">Cell membrane</keyword>
<dbReference type="GO" id="GO:0140359">
    <property type="term" value="F:ABC-type transporter activity"/>
    <property type="evidence" value="ECO:0007669"/>
    <property type="project" value="InterPro"/>
</dbReference>
<dbReference type="Gene3D" id="2.40.50.140">
    <property type="entry name" value="Nucleic acid-binding proteins"/>
    <property type="match status" value="1"/>
</dbReference>
<name>A0A919IYQ6_9ACTN</name>
<dbReference type="FunFam" id="3.40.50.300:FF:000042">
    <property type="entry name" value="Maltose/maltodextrin ABC transporter, ATP-binding protein"/>
    <property type="match status" value="1"/>
</dbReference>
<reference evidence="8" key="1">
    <citation type="submission" date="2021-01" db="EMBL/GenBank/DDBJ databases">
        <title>Whole genome shotgun sequence of Actinoplanes ferrugineus NBRC 15555.</title>
        <authorList>
            <person name="Komaki H."/>
            <person name="Tamura T."/>
        </authorList>
    </citation>
    <scope>NUCLEOTIDE SEQUENCE</scope>
    <source>
        <strain evidence="8">NBRC 15555</strain>
    </source>
</reference>
<keyword evidence="3" id="KW-0547">Nucleotide-binding</keyword>
<protein>
    <submittedName>
        <fullName evidence="8">ABC transporter ATP-binding protein</fullName>
    </submittedName>
</protein>
<dbReference type="SUPFAM" id="SSF52540">
    <property type="entry name" value="P-loop containing nucleoside triphosphate hydrolases"/>
    <property type="match status" value="1"/>
</dbReference>
<evidence type="ECO:0000256" key="5">
    <source>
        <dbReference type="ARBA" id="ARBA00022967"/>
    </source>
</evidence>
<evidence type="ECO:0000313" key="9">
    <source>
        <dbReference type="Proteomes" id="UP000598174"/>
    </source>
</evidence>
<dbReference type="InterPro" id="IPR003439">
    <property type="entry name" value="ABC_transporter-like_ATP-bd"/>
</dbReference>
<dbReference type="GO" id="GO:0016887">
    <property type="term" value="F:ATP hydrolysis activity"/>
    <property type="evidence" value="ECO:0007669"/>
    <property type="project" value="InterPro"/>
</dbReference>